<sequence>MIPDMYSEEFQIRTGSQEVVHDLTDVCRRFLSDADASDGLLHVWVPHATAGLAVIETGAGSDDDLLTALGDLLPKDNRWQHRHGSPGHGRDHVLPAFLPPYASVPVLDGRMALGTWQSVCLVDTNGDNPVRTVRLSFLAG</sequence>
<organism evidence="2 3">
    <name type="scientific">Kibdelosporangium aridum</name>
    <dbReference type="NCBI Taxonomy" id="2030"/>
    <lineage>
        <taxon>Bacteria</taxon>
        <taxon>Bacillati</taxon>
        <taxon>Actinomycetota</taxon>
        <taxon>Actinomycetes</taxon>
        <taxon>Pseudonocardiales</taxon>
        <taxon>Pseudonocardiaceae</taxon>
        <taxon>Kibdelosporangium</taxon>
    </lineage>
</organism>
<protein>
    <submittedName>
        <fullName evidence="2">Secondary thiamine-phosphate synthase enzyme</fullName>
    </submittedName>
</protein>
<proteinExistence type="inferred from homology"/>
<evidence type="ECO:0000256" key="1">
    <source>
        <dbReference type="ARBA" id="ARBA00005534"/>
    </source>
</evidence>
<evidence type="ECO:0000313" key="2">
    <source>
        <dbReference type="EMBL" id="SMD11468.1"/>
    </source>
</evidence>
<dbReference type="NCBIfam" id="TIGR00149">
    <property type="entry name" value="TIGR00149_YjbQ"/>
    <property type="match status" value="1"/>
</dbReference>
<dbReference type="PANTHER" id="PTHR30615">
    <property type="entry name" value="UNCHARACTERIZED PROTEIN YJBQ-RELATED"/>
    <property type="match status" value="1"/>
</dbReference>
<evidence type="ECO:0000313" key="3">
    <source>
        <dbReference type="Proteomes" id="UP000192674"/>
    </source>
</evidence>
<dbReference type="Pfam" id="PF01894">
    <property type="entry name" value="YjbQ"/>
    <property type="match status" value="1"/>
</dbReference>
<dbReference type="SUPFAM" id="SSF111038">
    <property type="entry name" value="YjbQ-like"/>
    <property type="match status" value="1"/>
</dbReference>
<dbReference type="PIRSF" id="PIRSF004681">
    <property type="entry name" value="UCP004681"/>
    <property type="match status" value="1"/>
</dbReference>
<comment type="similarity">
    <text evidence="1">Belongs to the UPF0047 family.</text>
</comment>
<dbReference type="InterPro" id="IPR035917">
    <property type="entry name" value="YjbQ-like_sf"/>
</dbReference>
<accession>A0A1W2EQQ7</accession>
<keyword evidence="3" id="KW-1185">Reference proteome</keyword>
<gene>
    <name evidence="2" type="ORF">SAMN05661093_04790</name>
</gene>
<dbReference type="EMBL" id="FWXV01000003">
    <property type="protein sequence ID" value="SMD11468.1"/>
    <property type="molecule type" value="Genomic_DNA"/>
</dbReference>
<dbReference type="Proteomes" id="UP000192674">
    <property type="component" value="Unassembled WGS sequence"/>
</dbReference>
<dbReference type="InterPro" id="IPR001602">
    <property type="entry name" value="UPF0047_YjbQ-like"/>
</dbReference>
<reference evidence="2 3" key="1">
    <citation type="submission" date="2017-04" db="EMBL/GenBank/DDBJ databases">
        <authorList>
            <person name="Afonso C.L."/>
            <person name="Miller P.J."/>
            <person name="Scott M.A."/>
            <person name="Spackman E."/>
            <person name="Goraichik I."/>
            <person name="Dimitrov K.M."/>
            <person name="Suarez D.L."/>
            <person name="Swayne D.E."/>
        </authorList>
    </citation>
    <scope>NUCLEOTIDE SEQUENCE [LARGE SCALE GENOMIC DNA]</scope>
    <source>
        <strain evidence="2 3">DSM 43828</strain>
    </source>
</reference>
<name>A0A1W2EQQ7_KIBAR</name>
<dbReference type="AlphaFoldDB" id="A0A1W2EQQ7"/>
<dbReference type="Gene3D" id="2.60.120.460">
    <property type="entry name" value="YjbQ-like"/>
    <property type="match status" value="1"/>
</dbReference>
<dbReference type="PANTHER" id="PTHR30615:SF8">
    <property type="entry name" value="UPF0047 PROTEIN C4A8.02C"/>
    <property type="match status" value="1"/>
</dbReference>